<keyword evidence="3" id="KW-1185">Reference proteome</keyword>
<name>A0AAV5TLS7_9BILA</name>
<feature type="compositionally biased region" description="Basic residues" evidence="1">
    <location>
        <begin position="93"/>
        <end position="108"/>
    </location>
</feature>
<gene>
    <name evidence="2" type="ORF">PENTCL1PPCAC_17410</name>
</gene>
<evidence type="ECO:0000256" key="1">
    <source>
        <dbReference type="SAM" id="MobiDB-lite"/>
    </source>
</evidence>
<dbReference type="AlphaFoldDB" id="A0AAV5TLS7"/>
<feature type="region of interest" description="Disordered" evidence="1">
    <location>
        <begin position="92"/>
        <end position="122"/>
    </location>
</feature>
<protein>
    <submittedName>
        <fullName evidence="2">Uncharacterized protein</fullName>
    </submittedName>
</protein>
<organism evidence="2 3">
    <name type="scientific">Pristionchus entomophagus</name>
    <dbReference type="NCBI Taxonomy" id="358040"/>
    <lineage>
        <taxon>Eukaryota</taxon>
        <taxon>Metazoa</taxon>
        <taxon>Ecdysozoa</taxon>
        <taxon>Nematoda</taxon>
        <taxon>Chromadorea</taxon>
        <taxon>Rhabditida</taxon>
        <taxon>Rhabditina</taxon>
        <taxon>Diplogasteromorpha</taxon>
        <taxon>Diplogasteroidea</taxon>
        <taxon>Neodiplogasteridae</taxon>
        <taxon>Pristionchus</taxon>
    </lineage>
</organism>
<feature type="region of interest" description="Disordered" evidence="1">
    <location>
        <begin position="1"/>
        <end position="29"/>
    </location>
</feature>
<evidence type="ECO:0000313" key="2">
    <source>
        <dbReference type="EMBL" id="GMS95235.1"/>
    </source>
</evidence>
<reference evidence="2" key="1">
    <citation type="submission" date="2023-10" db="EMBL/GenBank/DDBJ databases">
        <title>Genome assembly of Pristionchus species.</title>
        <authorList>
            <person name="Yoshida K."/>
            <person name="Sommer R.J."/>
        </authorList>
    </citation>
    <scope>NUCLEOTIDE SEQUENCE</scope>
    <source>
        <strain evidence="2">RS0144</strain>
    </source>
</reference>
<dbReference type="EMBL" id="BTSX01000004">
    <property type="protein sequence ID" value="GMS95235.1"/>
    <property type="molecule type" value="Genomic_DNA"/>
</dbReference>
<feature type="non-terminal residue" evidence="2">
    <location>
        <position position="1"/>
    </location>
</feature>
<accession>A0AAV5TLS7</accession>
<evidence type="ECO:0000313" key="3">
    <source>
        <dbReference type="Proteomes" id="UP001432027"/>
    </source>
</evidence>
<dbReference type="Proteomes" id="UP001432027">
    <property type="component" value="Unassembled WGS sequence"/>
</dbReference>
<sequence length="122" mass="13925">EKREYGNGVSIDRHGHHSGNYVIVSGNPFGEGRDMRLNDEWKGRRDRDGPVRSSLKAVGGHRVSNVVDTFKGHVSHFAPPLGAVNPFAVKRADGHRRRGRKSCRRDRHGRREDWEDEDCEEK</sequence>
<proteinExistence type="predicted"/>
<comment type="caution">
    <text evidence="2">The sequence shown here is derived from an EMBL/GenBank/DDBJ whole genome shotgun (WGS) entry which is preliminary data.</text>
</comment>
<feature type="non-terminal residue" evidence="2">
    <location>
        <position position="122"/>
    </location>
</feature>